<evidence type="ECO:0000256" key="2">
    <source>
        <dbReference type="SAM" id="SignalP"/>
    </source>
</evidence>
<dbReference type="EMBL" id="UGQL01000001">
    <property type="protein sequence ID" value="STZ26674.1"/>
    <property type="molecule type" value="Genomic_DNA"/>
</dbReference>
<evidence type="ECO:0000256" key="1">
    <source>
        <dbReference type="SAM" id="MobiDB-lite"/>
    </source>
</evidence>
<gene>
    <name evidence="3" type="ORF">NCTC11179_00196</name>
</gene>
<organism evidence="3 4">
    <name type="scientific">Myroides odoratus</name>
    <name type="common">Flavobacterium odoratum</name>
    <dbReference type="NCBI Taxonomy" id="256"/>
    <lineage>
        <taxon>Bacteria</taxon>
        <taxon>Pseudomonadati</taxon>
        <taxon>Bacteroidota</taxon>
        <taxon>Flavobacteriia</taxon>
        <taxon>Flavobacteriales</taxon>
        <taxon>Flavobacteriaceae</taxon>
        <taxon>Myroides</taxon>
    </lineage>
</organism>
<evidence type="ECO:0000313" key="3">
    <source>
        <dbReference type="EMBL" id="STZ26674.1"/>
    </source>
</evidence>
<keyword evidence="2" id="KW-0732">Signal</keyword>
<protein>
    <submittedName>
        <fullName evidence="3">Uncharacterized protein</fullName>
    </submittedName>
</protein>
<feature type="signal peptide" evidence="2">
    <location>
        <begin position="1"/>
        <end position="22"/>
    </location>
</feature>
<name>A0A378RI89_MYROD</name>
<feature type="compositionally biased region" description="Low complexity" evidence="1">
    <location>
        <begin position="47"/>
        <end position="63"/>
    </location>
</feature>
<proteinExistence type="predicted"/>
<dbReference type="AlphaFoldDB" id="A0A378RI89"/>
<keyword evidence="4" id="KW-1185">Reference proteome</keyword>
<dbReference type="RefSeq" id="WP_115089780.1">
    <property type="nucleotide sequence ID" value="NZ_CP068107.1"/>
</dbReference>
<sequence>MKKSIFLGVAFTFVTLIGLSSANSIGTGTKATLVGEKSNAITSESRNANSSTSNASTNNSASTFDAFIPRR</sequence>
<evidence type="ECO:0000313" key="4">
    <source>
        <dbReference type="Proteomes" id="UP000255024"/>
    </source>
</evidence>
<reference evidence="3 4" key="1">
    <citation type="submission" date="2018-06" db="EMBL/GenBank/DDBJ databases">
        <authorList>
            <consortium name="Pathogen Informatics"/>
            <person name="Doyle S."/>
        </authorList>
    </citation>
    <scope>NUCLEOTIDE SEQUENCE [LARGE SCALE GENOMIC DNA]</scope>
    <source>
        <strain evidence="3 4">NCTC11179</strain>
    </source>
</reference>
<feature type="chain" id="PRO_5016714118" evidence="2">
    <location>
        <begin position="23"/>
        <end position="71"/>
    </location>
</feature>
<feature type="region of interest" description="Disordered" evidence="1">
    <location>
        <begin position="42"/>
        <end position="71"/>
    </location>
</feature>
<dbReference type="Proteomes" id="UP000255024">
    <property type="component" value="Unassembled WGS sequence"/>
</dbReference>
<accession>A0A378RI89</accession>